<comment type="caution">
    <text evidence="3">The sequence shown here is derived from an EMBL/GenBank/DDBJ whole genome shotgun (WGS) entry which is preliminary data.</text>
</comment>
<proteinExistence type="predicted"/>
<evidence type="ECO:0000256" key="1">
    <source>
        <dbReference type="SAM" id="MobiDB-lite"/>
    </source>
</evidence>
<reference evidence="3" key="1">
    <citation type="submission" date="2021-02" db="EMBL/GenBank/DDBJ databases">
        <authorList>
            <person name="Dougan E. K."/>
            <person name="Rhodes N."/>
            <person name="Thang M."/>
            <person name="Chan C."/>
        </authorList>
    </citation>
    <scope>NUCLEOTIDE SEQUENCE</scope>
</reference>
<accession>A0A812RZV5</accession>
<evidence type="ECO:0000313" key="3">
    <source>
        <dbReference type="EMBL" id="CAE7461903.1"/>
    </source>
</evidence>
<dbReference type="InterPro" id="IPR027417">
    <property type="entry name" value="P-loop_NTPase"/>
</dbReference>
<dbReference type="GO" id="GO:0003676">
    <property type="term" value="F:nucleic acid binding"/>
    <property type="evidence" value="ECO:0007669"/>
    <property type="project" value="InterPro"/>
</dbReference>
<dbReference type="InterPro" id="IPR011545">
    <property type="entry name" value="DEAD/DEAH_box_helicase_dom"/>
</dbReference>
<feature type="non-terminal residue" evidence="3">
    <location>
        <position position="556"/>
    </location>
</feature>
<keyword evidence="4" id="KW-1185">Reference proteome</keyword>
<dbReference type="SUPFAM" id="SSF52540">
    <property type="entry name" value="P-loop containing nucleoside triphosphate hydrolases"/>
    <property type="match status" value="1"/>
</dbReference>
<dbReference type="InterPro" id="IPR027785">
    <property type="entry name" value="UvrD-like_helicase_C"/>
</dbReference>
<dbReference type="PROSITE" id="PS51192">
    <property type="entry name" value="HELICASE_ATP_BIND_1"/>
    <property type="match status" value="1"/>
</dbReference>
<dbReference type="Pfam" id="PF13538">
    <property type="entry name" value="UvrD_C_2"/>
    <property type="match status" value="1"/>
</dbReference>
<organism evidence="3 4">
    <name type="scientific">Symbiodinium pilosum</name>
    <name type="common">Dinoflagellate</name>
    <dbReference type="NCBI Taxonomy" id="2952"/>
    <lineage>
        <taxon>Eukaryota</taxon>
        <taxon>Sar</taxon>
        <taxon>Alveolata</taxon>
        <taxon>Dinophyceae</taxon>
        <taxon>Suessiales</taxon>
        <taxon>Symbiodiniaceae</taxon>
        <taxon>Symbiodinium</taxon>
    </lineage>
</organism>
<dbReference type="AlphaFoldDB" id="A0A812RZV5"/>
<feature type="domain" description="Helicase ATP-binding" evidence="2">
    <location>
        <begin position="131"/>
        <end position="263"/>
    </location>
</feature>
<evidence type="ECO:0000259" key="2">
    <source>
        <dbReference type="PROSITE" id="PS51192"/>
    </source>
</evidence>
<dbReference type="EMBL" id="CAJNIZ010022457">
    <property type="protein sequence ID" value="CAE7461903.1"/>
    <property type="molecule type" value="Genomic_DNA"/>
</dbReference>
<dbReference type="GO" id="GO:0005524">
    <property type="term" value="F:ATP binding"/>
    <property type="evidence" value="ECO:0007669"/>
    <property type="project" value="InterPro"/>
</dbReference>
<evidence type="ECO:0000313" key="4">
    <source>
        <dbReference type="Proteomes" id="UP000649617"/>
    </source>
</evidence>
<dbReference type="OrthoDB" id="421649at2759"/>
<dbReference type="Gene3D" id="3.40.50.300">
    <property type="entry name" value="P-loop containing nucleotide triphosphate hydrolases"/>
    <property type="match status" value="2"/>
</dbReference>
<protein>
    <recommendedName>
        <fullName evidence="2">Helicase ATP-binding domain-containing protein</fullName>
    </recommendedName>
</protein>
<gene>
    <name evidence="3" type="ORF">SPIL2461_LOCUS11549</name>
</gene>
<name>A0A812RZV5_SYMPI</name>
<sequence length="556" mass="62307">AKEEVGITKDSKGDKFQVSKEEEKAIGGSTQELEQALQSFDLKVTSFQEARLRDGKASLGLKVEINSIKQVHQLRDRVLSGDLDTCLNAAFAKLDPSCQELVVEKREFFDLYENTILSFTEFTPHQLEKLKEMEAANTDLHLQAPAGAGKTFVAVQYMRRMMRVSSTSTVCYVAPSQALAFFALRWLVLLAPSKMSSILSKMTVMHAPYRSFWYPVVDGPRISLKPVKKMPEICLLVIDEAHKVSAEQASIWELPAKQRLVLSDLSQSRNLQHFFPDMRTVQLTEVIRGSQRITAAARTFQLSEAARSVAAVGTDGPPVKTYIFETGEGTDPLNEYISHTLKALWYVVESLPSRLSLHGRVALLVPGESFRRRLEAPLQKRLAMEFSPRNIRLASSADFWQLLPAHLMPLPDTERPEEFVILDTVEKSTGLEHLVVVCVGLDEVLGATDQETRARLYVGLTRAQLLAVVVNEYLPGSWLQFVTTLRLNKRFQKRLASAEIRKRAATEVVTQSAPRVTSTGRRAGGWFARVRIPGLCCLPPWRSRKVSRISDASRPS</sequence>
<dbReference type="Proteomes" id="UP000649617">
    <property type="component" value="Unassembled WGS sequence"/>
</dbReference>
<feature type="region of interest" description="Disordered" evidence="1">
    <location>
        <begin position="1"/>
        <end position="21"/>
    </location>
</feature>
<dbReference type="InterPro" id="IPR014001">
    <property type="entry name" value="Helicase_ATP-bd"/>
</dbReference>
<dbReference type="Pfam" id="PF00270">
    <property type="entry name" value="DEAD"/>
    <property type="match status" value="1"/>
</dbReference>